<dbReference type="AlphaFoldDB" id="A0ABD2CCU5"/>
<feature type="compositionally biased region" description="Low complexity" evidence="1">
    <location>
        <begin position="87"/>
        <end position="98"/>
    </location>
</feature>
<dbReference type="EMBL" id="JAYRBN010000056">
    <property type="protein sequence ID" value="KAL2742882.1"/>
    <property type="molecule type" value="Genomic_DNA"/>
</dbReference>
<evidence type="ECO:0000256" key="1">
    <source>
        <dbReference type="SAM" id="MobiDB-lite"/>
    </source>
</evidence>
<protein>
    <submittedName>
        <fullName evidence="2">Uncharacterized protein</fullName>
    </submittedName>
</protein>
<name>A0ABD2CCU5_VESMC</name>
<evidence type="ECO:0000313" key="2">
    <source>
        <dbReference type="EMBL" id="KAL2742882.1"/>
    </source>
</evidence>
<sequence>MSFSVGRCPCNNGQRDQIESWNTDLMPITGMDRSERTTVRASKRRSESSLASDKLQQMSRRDPEAAKARPRARPKEQDQDQDQETKVSTMVTAAATAVAPPPSPTAAAAAAAAATVAASSTGNSGSPPTPLRD</sequence>
<feature type="region of interest" description="Disordered" evidence="1">
    <location>
        <begin position="1"/>
        <end position="133"/>
    </location>
</feature>
<keyword evidence="3" id="KW-1185">Reference proteome</keyword>
<reference evidence="2 3" key="1">
    <citation type="journal article" date="2024" name="Ann. Entomol. Soc. Am.">
        <title>Genomic analyses of the southern and eastern yellowjacket wasps (Hymenoptera: Vespidae) reveal evolutionary signatures of social life.</title>
        <authorList>
            <person name="Catto M.A."/>
            <person name="Caine P.B."/>
            <person name="Orr S.E."/>
            <person name="Hunt B.G."/>
            <person name="Goodisman M.A.D."/>
        </authorList>
    </citation>
    <scope>NUCLEOTIDE SEQUENCE [LARGE SCALE GENOMIC DNA]</scope>
    <source>
        <strain evidence="2">232</strain>
        <tissue evidence="2">Head and thorax</tissue>
    </source>
</reference>
<feature type="compositionally biased region" description="Polar residues" evidence="1">
    <location>
        <begin position="48"/>
        <end position="58"/>
    </location>
</feature>
<evidence type="ECO:0000313" key="3">
    <source>
        <dbReference type="Proteomes" id="UP001607303"/>
    </source>
</evidence>
<accession>A0ABD2CCU5</accession>
<dbReference type="Proteomes" id="UP001607303">
    <property type="component" value="Unassembled WGS sequence"/>
</dbReference>
<feature type="compositionally biased region" description="Basic and acidic residues" evidence="1">
    <location>
        <begin position="59"/>
        <end position="78"/>
    </location>
</feature>
<comment type="caution">
    <text evidence="2">The sequence shown here is derived from an EMBL/GenBank/DDBJ whole genome shotgun (WGS) entry which is preliminary data.</text>
</comment>
<feature type="compositionally biased region" description="Low complexity" evidence="1">
    <location>
        <begin position="105"/>
        <end position="126"/>
    </location>
</feature>
<proteinExistence type="predicted"/>
<gene>
    <name evidence="2" type="ORF">V1477_008371</name>
</gene>
<feature type="compositionally biased region" description="Polar residues" evidence="1">
    <location>
        <begin position="11"/>
        <end position="23"/>
    </location>
</feature>
<organism evidence="2 3">
    <name type="scientific">Vespula maculifrons</name>
    <name type="common">Eastern yellow jacket</name>
    <name type="synonym">Wasp</name>
    <dbReference type="NCBI Taxonomy" id="7453"/>
    <lineage>
        <taxon>Eukaryota</taxon>
        <taxon>Metazoa</taxon>
        <taxon>Ecdysozoa</taxon>
        <taxon>Arthropoda</taxon>
        <taxon>Hexapoda</taxon>
        <taxon>Insecta</taxon>
        <taxon>Pterygota</taxon>
        <taxon>Neoptera</taxon>
        <taxon>Endopterygota</taxon>
        <taxon>Hymenoptera</taxon>
        <taxon>Apocrita</taxon>
        <taxon>Aculeata</taxon>
        <taxon>Vespoidea</taxon>
        <taxon>Vespidae</taxon>
        <taxon>Vespinae</taxon>
        <taxon>Vespula</taxon>
    </lineage>
</organism>